<evidence type="ECO:0000259" key="1">
    <source>
        <dbReference type="PROSITE" id="PS50404"/>
    </source>
</evidence>
<proteinExistence type="predicted"/>
<dbReference type="Gene3D" id="3.40.30.10">
    <property type="entry name" value="Glutaredoxin"/>
    <property type="match status" value="1"/>
</dbReference>
<dbReference type="Pfam" id="PF13409">
    <property type="entry name" value="GST_N_2"/>
    <property type="match status" value="1"/>
</dbReference>
<dbReference type="PANTHER" id="PTHR44051">
    <property type="entry name" value="GLUTATHIONE S-TRANSFERASE-RELATED"/>
    <property type="match status" value="1"/>
</dbReference>
<dbReference type="InterPro" id="IPR040079">
    <property type="entry name" value="Glutathione_S-Trfase"/>
</dbReference>
<sequence>MIDLHYSATPNGQKIAILLEEIDAPYHVLSYDIFNGDQLTAAFGRINPNHKLPAIVDRDPAGGGAPVTVFESGAILQYLAEKSGRFLPASGAARAATLSWLNWQVAGLGPMGGQASHFLRYAPAGQDYAAHRYTKEVTRLLTVLERRLDKSVYVAGDDYTIADMAIWPGRASAFVMGMGLDDWPATRAWFERIRERPAVARAMSREDMKAPAKYIGRHQTLGEQEWSNMFGDANHAAVTGD</sequence>
<comment type="caution">
    <text evidence="3">The sequence shown here is derived from an EMBL/GenBank/DDBJ whole genome shotgun (WGS) entry which is preliminary data.</text>
</comment>
<dbReference type="InterPro" id="IPR036282">
    <property type="entry name" value="Glutathione-S-Trfase_C_sf"/>
</dbReference>
<gene>
    <name evidence="3" type="ORF">CVO77_14480</name>
</gene>
<evidence type="ECO:0000313" key="4">
    <source>
        <dbReference type="Proteomes" id="UP000238954"/>
    </source>
</evidence>
<dbReference type="InterPro" id="IPR010987">
    <property type="entry name" value="Glutathione-S-Trfase_C-like"/>
</dbReference>
<name>A0A2S8B1N0_9SPHN</name>
<feature type="domain" description="GST C-terminal" evidence="2">
    <location>
        <begin position="90"/>
        <end position="215"/>
    </location>
</feature>
<organism evidence="3 4">
    <name type="scientific">Sphingopyxis lindanitolerans</name>
    <dbReference type="NCBI Taxonomy" id="2054227"/>
    <lineage>
        <taxon>Bacteria</taxon>
        <taxon>Pseudomonadati</taxon>
        <taxon>Pseudomonadota</taxon>
        <taxon>Alphaproteobacteria</taxon>
        <taxon>Sphingomonadales</taxon>
        <taxon>Sphingomonadaceae</taxon>
        <taxon>Sphingopyxis</taxon>
    </lineage>
</organism>
<dbReference type="SUPFAM" id="SSF47616">
    <property type="entry name" value="GST C-terminal domain-like"/>
    <property type="match status" value="1"/>
</dbReference>
<dbReference type="SFLD" id="SFLDG00358">
    <property type="entry name" value="Main_(cytGST)"/>
    <property type="match status" value="1"/>
</dbReference>
<dbReference type="AlphaFoldDB" id="A0A2S8B1N0"/>
<dbReference type="OrthoDB" id="9803562at2"/>
<evidence type="ECO:0000259" key="2">
    <source>
        <dbReference type="PROSITE" id="PS50405"/>
    </source>
</evidence>
<evidence type="ECO:0000313" key="3">
    <source>
        <dbReference type="EMBL" id="PQM26267.1"/>
    </source>
</evidence>
<accession>A0A2S8B1N0</accession>
<dbReference type="PROSITE" id="PS50404">
    <property type="entry name" value="GST_NTER"/>
    <property type="match status" value="1"/>
</dbReference>
<dbReference type="SFLD" id="SFLDS00019">
    <property type="entry name" value="Glutathione_Transferase_(cytos"/>
    <property type="match status" value="1"/>
</dbReference>
<feature type="domain" description="GST N-terminal" evidence="1">
    <location>
        <begin position="1"/>
        <end position="87"/>
    </location>
</feature>
<dbReference type="RefSeq" id="WP_105999644.1">
    <property type="nucleotide sequence ID" value="NZ_CM009578.1"/>
</dbReference>
<dbReference type="InterPro" id="IPR036249">
    <property type="entry name" value="Thioredoxin-like_sf"/>
</dbReference>
<dbReference type="SFLD" id="SFLDG01151">
    <property type="entry name" value="Main.2:_Nu-like"/>
    <property type="match status" value="1"/>
</dbReference>
<protein>
    <submittedName>
        <fullName evidence="3">Thiol:disulfide oxidoreductase</fullName>
    </submittedName>
</protein>
<dbReference type="Gene3D" id="1.20.1050.10">
    <property type="match status" value="1"/>
</dbReference>
<dbReference type="CDD" id="cd03048">
    <property type="entry name" value="GST_N_Ure2p_like"/>
    <property type="match status" value="1"/>
</dbReference>
<dbReference type="SUPFAM" id="SSF52833">
    <property type="entry name" value="Thioredoxin-like"/>
    <property type="match status" value="1"/>
</dbReference>
<dbReference type="InterPro" id="IPR004046">
    <property type="entry name" value="GST_C"/>
</dbReference>
<dbReference type="EMBL" id="PHFW01000003">
    <property type="protein sequence ID" value="PQM26267.1"/>
    <property type="molecule type" value="Genomic_DNA"/>
</dbReference>
<dbReference type="Proteomes" id="UP000238954">
    <property type="component" value="Chromosome"/>
</dbReference>
<dbReference type="Pfam" id="PF00043">
    <property type="entry name" value="GST_C"/>
    <property type="match status" value="1"/>
</dbReference>
<keyword evidence="4" id="KW-1185">Reference proteome</keyword>
<dbReference type="PROSITE" id="PS50405">
    <property type="entry name" value="GST_CTER"/>
    <property type="match status" value="1"/>
</dbReference>
<dbReference type="PANTHER" id="PTHR44051:SF19">
    <property type="entry name" value="DISULFIDE-BOND OXIDOREDUCTASE YFCG"/>
    <property type="match status" value="1"/>
</dbReference>
<dbReference type="InterPro" id="IPR004045">
    <property type="entry name" value="Glutathione_S-Trfase_N"/>
</dbReference>
<reference evidence="4" key="1">
    <citation type="submission" date="2017-11" db="EMBL/GenBank/DDBJ databases">
        <title>The complete genome sequence of Sphingopyxis pomeranensis sp. nov. strain WS5A3p.</title>
        <authorList>
            <person name="Kaminski M.A."/>
        </authorList>
    </citation>
    <scope>NUCLEOTIDE SEQUENCE [LARGE SCALE GENOMIC DNA]</scope>
    <source>
        <strain evidence="4">WS5A3p</strain>
    </source>
</reference>